<protein>
    <submittedName>
        <fullName evidence="2">CarboxypepD_reg-like domain-containing protein</fullName>
    </submittedName>
</protein>
<keyword evidence="3" id="KW-1185">Reference proteome</keyword>
<keyword evidence="1" id="KW-1133">Transmembrane helix</keyword>
<accession>A0A1T5HU55</accession>
<dbReference type="InterPro" id="IPR008969">
    <property type="entry name" value="CarboxyPept-like_regulatory"/>
</dbReference>
<dbReference type="AlphaFoldDB" id="A0A1T5HU55"/>
<dbReference type="STRING" id="889453.SAMN03080601_03320"/>
<dbReference type="EMBL" id="FUYV01000026">
    <property type="protein sequence ID" value="SKC24030.1"/>
    <property type="molecule type" value="Genomic_DNA"/>
</dbReference>
<proteinExistence type="predicted"/>
<name>A0A1T5HU55_9BACT</name>
<organism evidence="2 3">
    <name type="scientific">Alkalitalea saponilacus</name>
    <dbReference type="NCBI Taxonomy" id="889453"/>
    <lineage>
        <taxon>Bacteria</taxon>
        <taxon>Pseudomonadati</taxon>
        <taxon>Bacteroidota</taxon>
        <taxon>Bacteroidia</taxon>
        <taxon>Marinilabiliales</taxon>
        <taxon>Marinilabiliaceae</taxon>
        <taxon>Alkalitalea</taxon>
    </lineage>
</organism>
<keyword evidence="1" id="KW-0472">Membrane</keyword>
<sequence>MKVLYCLNMRTWSPGIFTVVFFLFAGIGMFGQQVSGYVRDADNREPVPFASVWIKGTLQGMLTDEDGRFNLPVSGGDTVVVSSVGYLPKEVPISRGRNNELAVYLTNNVTEIGEVTVRPDVPLARQIFDKIQENKRANIAQIRGVSDYRALANTSVFMAIDTASRVSRLSGNIKEITVESDNERIRFTPVYLAEEASLDEQVIHTKKESIFPRIVPFIETYILNNTMVDLDFYRDQIFVLDRGFISPLNSSAMLYYNFYFNDSIFVDDQLYLNLSFVPRNRYNPLFTGNFTVEAGSYALTEIEAHISCEANLNFVNGFSGFVTYRRLPDGSMFFDEQETRMNMSLTINRDSVAKYTSERVDVVSSGNWLINKHTKYSKSDRLDDIRVQDWSRQPEFNSRRIDEENYYRVGQIREMNLVKGIDAVGGVALTGFFNVGKLDVGPVFDIYSSNLIEGHRFSVPLRTSEKVSENFSVGGFLGYGTKSEEFKYGGNFVWQPGDTDRFLFRFSYANDYLLISNEKYLKYIKNNPNNRGTGNFIAIMTQRERNPYLKEVENFDMHFEFNADNDMHLEVSPYYHSTTATPFVRFTSEGADHENYRNYGMLMNFRIPFGQHYDKFFFDRIYYVNPIPVINLSMDLGQVHIPGDGGQGLYTHFHGSIQGRINMGQIFMNYLFNAGYLFGDAPYELLNQPVGSMSLGFSRDRYNLLHHASFAHNAYTNTHVHFNGGGIILNRIPLIRDLKLREIVSIKSHYGTLNSSYKGVFDLPEYFSRDFTKPYAEIGFGVTNVFKFLRLEYVRQLGGTYRGRDYIDTSGFRMRAEMSF</sequence>
<dbReference type="Pfam" id="PF18939">
    <property type="entry name" value="DUF5686"/>
    <property type="match status" value="1"/>
</dbReference>
<evidence type="ECO:0000313" key="2">
    <source>
        <dbReference type="EMBL" id="SKC24030.1"/>
    </source>
</evidence>
<gene>
    <name evidence="2" type="ORF">SAMN03080601_03320</name>
</gene>
<dbReference type="Gene3D" id="2.60.40.1120">
    <property type="entry name" value="Carboxypeptidase-like, regulatory domain"/>
    <property type="match status" value="1"/>
</dbReference>
<dbReference type="Pfam" id="PF13715">
    <property type="entry name" value="CarbopepD_reg_2"/>
    <property type="match status" value="1"/>
</dbReference>
<dbReference type="InterPro" id="IPR043741">
    <property type="entry name" value="DUF5686"/>
</dbReference>
<reference evidence="2 3" key="1">
    <citation type="submission" date="2017-02" db="EMBL/GenBank/DDBJ databases">
        <authorList>
            <person name="Peterson S.W."/>
        </authorList>
    </citation>
    <scope>NUCLEOTIDE SEQUENCE [LARGE SCALE GENOMIC DNA]</scope>
    <source>
        <strain evidence="2 3">DSM 24412</strain>
    </source>
</reference>
<dbReference type="Proteomes" id="UP000191055">
    <property type="component" value="Unassembled WGS sequence"/>
</dbReference>
<feature type="transmembrane region" description="Helical" evidence="1">
    <location>
        <begin position="12"/>
        <end position="31"/>
    </location>
</feature>
<evidence type="ECO:0000313" key="3">
    <source>
        <dbReference type="Proteomes" id="UP000191055"/>
    </source>
</evidence>
<dbReference type="SUPFAM" id="SSF49464">
    <property type="entry name" value="Carboxypeptidase regulatory domain-like"/>
    <property type="match status" value="1"/>
</dbReference>
<evidence type="ECO:0000256" key="1">
    <source>
        <dbReference type="SAM" id="Phobius"/>
    </source>
</evidence>
<keyword evidence="1" id="KW-0812">Transmembrane</keyword>